<dbReference type="InterPro" id="IPR013785">
    <property type="entry name" value="Aldolase_TIM"/>
</dbReference>
<evidence type="ECO:0000256" key="1">
    <source>
        <dbReference type="SAM" id="SignalP"/>
    </source>
</evidence>
<keyword evidence="4" id="KW-1185">Reference proteome</keyword>
<feature type="signal peptide" evidence="1">
    <location>
        <begin position="1"/>
        <end position="26"/>
    </location>
</feature>
<name>A0A7X2S343_9BACI</name>
<sequence length="295" mass="34159">MNTVIRFFAMAFFVFFSFTSMLPAATAITAPSADAVQHVQQTPSAGVLSDVKTYKIFYDAPTPAILNKMKNYDLVIVEPLHYTKTQIDTIKKHGTKVFGYINSMEADNWNTAFMQKLAPEDFYHQASQKYYIQQWDSYLMNMSSSHFRELLLSEIDDQVFSKNMDGIFFDTVGNIDDYFSSNPAELKKQRDGLSLLLQNVKSTYPHLGIIQNWGMETLKTTSAEYVDAIMWEDFTHKVVSKDEWAQNQINDLNLLQQEQGLEVLTVSFEQHSRSAWYAEQHGFHHYKAIKDFNRW</sequence>
<organism evidence="3 4">
    <name type="scientific">Metabacillus mangrovi</name>
    <dbReference type="NCBI Taxonomy" id="1491830"/>
    <lineage>
        <taxon>Bacteria</taxon>
        <taxon>Bacillati</taxon>
        <taxon>Bacillota</taxon>
        <taxon>Bacilli</taxon>
        <taxon>Bacillales</taxon>
        <taxon>Bacillaceae</taxon>
        <taxon>Metabacillus</taxon>
    </lineage>
</organism>
<dbReference type="Gene3D" id="3.20.20.70">
    <property type="entry name" value="Aldolase class I"/>
    <property type="match status" value="1"/>
</dbReference>
<gene>
    <name evidence="3" type="ORF">GKZ89_05255</name>
</gene>
<dbReference type="InterPro" id="IPR017853">
    <property type="entry name" value="GH"/>
</dbReference>
<dbReference type="Pfam" id="PF03537">
    <property type="entry name" value="Glyco_hydro_114"/>
    <property type="match status" value="1"/>
</dbReference>
<dbReference type="RefSeq" id="WP_155111354.1">
    <property type="nucleotide sequence ID" value="NZ_WMIB01000003.1"/>
</dbReference>
<feature type="chain" id="PRO_5038897697" evidence="1">
    <location>
        <begin position="27"/>
        <end position="295"/>
    </location>
</feature>
<dbReference type="Proteomes" id="UP000434639">
    <property type="component" value="Unassembled WGS sequence"/>
</dbReference>
<comment type="caution">
    <text evidence="3">The sequence shown here is derived from an EMBL/GenBank/DDBJ whole genome shotgun (WGS) entry which is preliminary data.</text>
</comment>
<dbReference type="AlphaFoldDB" id="A0A7X2S343"/>
<dbReference type="OrthoDB" id="2380315at2"/>
<dbReference type="InterPro" id="IPR004352">
    <property type="entry name" value="GH114_TIM-barrel"/>
</dbReference>
<accession>A0A7X2S343</accession>
<evidence type="ECO:0000313" key="3">
    <source>
        <dbReference type="EMBL" id="MTH52809.1"/>
    </source>
</evidence>
<evidence type="ECO:0000313" key="4">
    <source>
        <dbReference type="Proteomes" id="UP000434639"/>
    </source>
</evidence>
<dbReference type="PANTHER" id="PTHR35882">
    <property type="entry name" value="PELA"/>
    <property type="match status" value="1"/>
</dbReference>
<feature type="domain" description="Glycoside-hydrolase family GH114 TIM-barrel" evidence="2">
    <location>
        <begin position="68"/>
        <end position="269"/>
    </location>
</feature>
<dbReference type="GO" id="GO:0016787">
    <property type="term" value="F:hydrolase activity"/>
    <property type="evidence" value="ECO:0007669"/>
    <property type="project" value="UniProtKB-KW"/>
</dbReference>
<keyword evidence="3" id="KW-0378">Hydrolase</keyword>
<proteinExistence type="predicted"/>
<evidence type="ECO:0000259" key="2">
    <source>
        <dbReference type="Pfam" id="PF03537"/>
    </source>
</evidence>
<keyword evidence="1" id="KW-0732">Signal</keyword>
<dbReference type="EMBL" id="WMIB01000003">
    <property type="protein sequence ID" value="MTH52809.1"/>
    <property type="molecule type" value="Genomic_DNA"/>
</dbReference>
<reference evidence="3 4" key="1">
    <citation type="journal article" date="2017" name="Int. J. Syst. Evol. Microbiol.">
        <title>Bacillus mangrovi sp. nov., isolated from a sediment sample from a mangrove forest.</title>
        <authorList>
            <person name="Gupta V."/>
            <person name="Singh P.K."/>
            <person name="Korpole S."/>
            <person name="Tanuku N.R.S."/>
            <person name="Pinnaka A.K."/>
        </authorList>
    </citation>
    <scope>NUCLEOTIDE SEQUENCE [LARGE SCALE GENOMIC DNA]</scope>
    <source>
        <strain evidence="3 4">KCTC 33872</strain>
    </source>
</reference>
<protein>
    <submittedName>
        <fullName evidence="3">Glycosyl hydrolase</fullName>
    </submittedName>
</protein>
<dbReference type="SUPFAM" id="SSF51445">
    <property type="entry name" value="(Trans)glycosidases"/>
    <property type="match status" value="1"/>
</dbReference>
<dbReference type="PANTHER" id="PTHR35882:SF2">
    <property type="entry name" value="PELA"/>
    <property type="match status" value="1"/>
</dbReference>